<dbReference type="PANTHER" id="PTHR48449:SF1">
    <property type="entry name" value="DUF1985 DOMAIN-CONTAINING PROTEIN"/>
    <property type="match status" value="1"/>
</dbReference>
<evidence type="ECO:0000313" key="2">
    <source>
        <dbReference type="EMBL" id="KAK0592409.1"/>
    </source>
</evidence>
<evidence type="ECO:0000313" key="3">
    <source>
        <dbReference type="Proteomes" id="UP001168877"/>
    </source>
</evidence>
<dbReference type="AlphaFoldDB" id="A0AA39SP34"/>
<accession>A0AA39SP34</accession>
<comment type="caution">
    <text evidence="2">The sequence shown here is derived from an EMBL/GenBank/DDBJ whole genome shotgun (WGS) entry which is preliminary data.</text>
</comment>
<keyword evidence="3" id="KW-1185">Reference proteome</keyword>
<dbReference type="Proteomes" id="UP001168877">
    <property type="component" value="Unassembled WGS sequence"/>
</dbReference>
<dbReference type="PANTHER" id="PTHR48449">
    <property type="entry name" value="DUF1985 DOMAIN-CONTAINING PROTEIN"/>
    <property type="match status" value="1"/>
</dbReference>
<sequence>MDVDTSVLSNPINNPPQPNRAIKPITALVIQPTEMESEGVSLGPTCFFEHLPTKFSMKHDTEVGQVGVLPIQESKPMKSTEGPKTMRTQKAGKWKRAARAKEAIKVVADLGINSQLGKRDSQNSKEEKQPEVKKAKNSEMRNDPKDFLKTPEEDWFNGKINRHDHFDGLEYVDTALNSVPEDLKIEDVRRFTESCFGHFLQMHRQNNFSGGIVHRLLLRELHHDGPADEMRFLLEKHIVRFSKTEFCLITGLKFV</sequence>
<evidence type="ECO:0000256" key="1">
    <source>
        <dbReference type="SAM" id="MobiDB-lite"/>
    </source>
</evidence>
<feature type="compositionally biased region" description="Basic and acidic residues" evidence="1">
    <location>
        <begin position="117"/>
        <end position="152"/>
    </location>
</feature>
<reference evidence="2" key="2">
    <citation type="submission" date="2023-06" db="EMBL/GenBank/DDBJ databases">
        <authorList>
            <person name="Swenson N.G."/>
            <person name="Wegrzyn J.L."/>
            <person name="Mcevoy S.L."/>
        </authorList>
    </citation>
    <scope>NUCLEOTIDE SEQUENCE</scope>
    <source>
        <strain evidence="2">NS2018</strain>
        <tissue evidence="2">Leaf</tissue>
    </source>
</reference>
<proteinExistence type="predicted"/>
<protein>
    <submittedName>
        <fullName evidence="2">Uncharacterized protein</fullName>
    </submittedName>
</protein>
<dbReference type="EMBL" id="JAUESC010000380">
    <property type="protein sequence ID" value="KAK0592409.1"/>
    <property type="molecule type" value="Genomic_DNA"/>
</dbReference>
<feature type="region of interest" description="Disordered" evidence="1">
    <location>
        <begin position="115"/>
        <end position="152"/>
    </location>
</feature>
<gene>
    <name evidence="2" type="ORF">LWI29_018633</name>
</gene>
<organism evidence="2 3">
    <name type="scientific">Acer saccharum</name>
    <name type="common">Sugar maple</name>
    <dbReference type="NCBI Taxonomy" id="4024"/>
    <lineage>
        <taxon>Eukaryota</taxon>
        <taxon>Viridiplantae</taxon>
        <taxon>Streptophyta</taxon>
        <taxon>Embryophyta</taxon>
        <taxon>Tracheophyta</taxon>
        <taxon>Spermatophyta</taxon>
        <taxon>Magnoliopsida</taxon>
        <taxon>eudicotyledons</taxon>
        <taxon>Gunneridae</taxon>
        <taxon>Pentapetalae</taxon>
        <taxon>rosids</taxon>
        <taxon>malvids</taxon>
        <taxon>Sapindales</taxon>
        <taxon>Sapindaceae</taxon>
        <taxon>Hippocastanoideae</taxon>
        <taxon>Acereae</taxon>
        <taxon>Acer</taxon>
    </lineage>
</organism>
<name>A0AA39SP34_ACESA</name>
<reference evidence="2" key="1">
    <citation type="journal article" date="2022" name="Plant J.">
        <title>Strategies of tolerance reflected in two North American maple genomes.</title>
        <authorList>
            <person name="McEvoy S.L."/>
            <person name="Sezen U.U."/>
            <person name="Trouern-Trend A."/>
            <person name="McMahon S.M."/>
            <person name="Schaberg P.G."/>
            <person name="Yang J."/>
            <person name="Wegrzyn J.L."/>
            <person name="Swenson N.G."/>
        </authorList>
    </citation>
    <scope>NUCLEOTIDE SEQUENCE</scope>
    <source>
        <strain evidence="2">NS2018</strain>
    </source>
</reference>